<organism evidence="6 7">
    <name type="scientific">Actinomadura rubrisoli</name>
    <dbReference type="NCBI Taxonomy" id="2530368"/>
    <lineage>
        <taxon>Bacteria</taxon>
        <taxon>Bacillati</taxon>
        <taxon>Actinomycetota</taxon>
        <taxon>Actinomycetes</taxon>
        <taxon>Streptosporangiales</taxon>
        <taxon>Thermomonosporaceae</taxon>
        <taxon>Actinomadura</taxon>
    </lineage>
</organism>
<evidence type="ECO:0000313" key="6">
    <source>
        <dbReference type="EMBL" id="TDD58317.1"/>
    </source>
</evidence>
<dbReference type="InterPro" id="IPR036969">
    <property type="entry name" value="Citrate_synthase_sf"/>
</dbReference>
<evidence type="ECO:0000256" key="4">
    <source>
        <dbReference type="ARBA" id="ARBA00022679"/>
    </source>
</evidence>
<dbReference type="EC" id="2.3.3.16" evidence="3"/>
<feature type="region of interest" description="Disordered" evidence="5">
    <location>
        <begin position="1"/>
        <end position="98"/>
    </location>
</feature>
<gene>
    <name evidence="6" type="ORF">E1298_47165</name>
</gene>
<dbReference type="OrthoDB" id="9800864at2"/>
<dbReference type="PANTHER" id="PTHR11739:SF4">
    <property type="entry name" value="CITRATE SYNTHASE, PEROXISOMAL"/>
    <property type="match status" value="1"/>
</dbReference>
<dbReference type="SUPFAM" id="SSF48256">
    <property type="entry name" value="Citrate synthase"/>
    <property type="match status" value="1"/>
</dbReference>
<dbReference type="Gene3D" id="1.10.230.10">
    <property type="entry name" value="Cytochrome P450-Terp, domain 2"/>
    <property type="match status" value="1"/>
</dbReference>
<feature type="non-terminal residue" evidence="6">
    <location>
        <position position="1"/>
    </location>
</feature>
<dbReference type="GO" id="GO:0006099">
    <property type="term" value="P:tricarboxylic acid cycle"/>
    <property type="evidence" value="ECO:0007669"/>
    <property type="project" value="UniProtKB-UniPathway"/>
</dbReference>
<keyword evidence="7" id="KW-1185">Reference proteome</keyword>
<dbReference type="Gene3D" id="1.10.580.10">
    <property type="entry name" value="Citrate Synthase, domain 1"/>
    <property type="match status" value="1"/>
</dbReference>
<proteinExistence type="inferred from homology"/>
<dbReference type="Proteomes" id="UP000294513">
    <property type="component" value="Unassembled WGS sequence"/>
</dbReference>
<dbReference type="Pfam" id="PF00285">
    <property type="entry name" value="Citrate_synt"/>
    <property type="match status" value="1"/>
</dbReference>
<dbReference type="GO" id="GO:0036440">
    <property type="term" value="F:citrate synthase activity"/>
    <property type="evidence" value="ECO:0007669"/>
    <property type="project" value="UniProtKB-EC"/>
</dbReference>
<sequence>PESATAPPPPSGTASASGEGAASPPASGAVYAPGAGAECSPASGVASAPGVGAASPPSSGVVSAPGEGAECSPASDGADSSASGGEVGGAAGGASSTMAGVRSVTEHASATGAPPAFVVRGAVAPGRIAVRLWGKLCPGPPEPRLLRVFEAALVLLADHELAASTVAARVGASVRADPYAVVVSGLGVLSGALHGGASYGAERLLAEVGAGASAARVLGERLRGGERIPGFGHIIYKAGDGRATFLLDLIRDAAPGNERLAAAEAVLDEARRRRLPEPNIDFALAVLGAVAGLVPGAGEALVAIARTAGWLAHALEEYGRRTPLRPRAVYTGPPLRS</sequence>
<dbReference type="InterPro" id="IPR002020">
    <property type="entry name" value="Citrate_synthase"/>
</dbReference>
<keyword evidence="4" id="KW-0808">Transferase</keyword>
<dbReference type="AlphaFoldDB" id="A0A4V2YPK2"/>
<feature type="compositionally biased region" description="Pro residues" evidence="5">
    <location>
        <begin position="1"/>
        <end position="11"/>
    </location>
</feature>
<dbReference type="UniPathway" id="UPA00223"/>
<dbReference type="GO" id="GO:0005829">
    <property type="term" value="C:cytosol"/>
    <property type="evidence" value="ECO:0007669"/>
    <property type="project" value="TreeGrafter"/>
</dbReference>
<evidence type="ECO:0000256" key="2">
    <source>
        <dbReference type="ARBA" id="ARBA00010566"/>
    </source>
</evidence>
<protein>
    <recommendedName>
        <fullName evidence="3">citrate synthase (unknown stereospecificity)</fullName>
        <ecNumber evidence="3">2.3.3.16</ecNumber>
    </recommendedName>
</protein>
<accession>A0A4V2YPK2</accession>
<evidence type="ECO:0000256" key="3">
    <source>
        <dbReference type="ARBA" id="ARBA00012972"/>
    </source>
</evidence>
<dbReference type="GO" id="GO:0005975">
    <property type="term" value="P:carbohydrate metabolic process"/>
    <property type="evidence" value="ECO:0007669"/>
    <property type="project" value="TreeGrafter"/>
</dbReference>
<dbReference type="InterPro" id="IPR016142">
    <property type="entry name" value="Citrate_synth-like_lrg_a-sub"/>
</dbReference>
<dbReference type="EMBL" id="SMKU01000732">
    <property type="protein sequence ID" value="TDD58317.1"/>
    <property type="molecule type" value="Genomic_DNA"/>
</dbReference>
<dbReference type="PANTHER" id="PTHR11739">
    <property type="entry name" value="CITRATE SYNTHASE"/>
    <property type="match status" value="1"/>
</dbReference>
<evidence type="ECO:0000256" key="5">
    <source>
        <dbReference type="SAM" id="MobiDB-lite"/>
    </source>
</evidence>
<name>A0A4V2YPK2_9ACTN</name>
<comment type="similarity">
    <text evidence="2">Belongs to the citrate synthase family.</text>
</comment>
<evidence type="ECO:0000256" key="1">
    <source>
        <dbReference type="ARBA" id="ARBA00005163"/>
    </source>
</evidence>
<dbReference type="PRINTS" id="PR00143">
    <property type="entry name" value="CITRTSNTHASE"/>
</dbReference>
<feature type="compositionally biased region" description="Low complexity" evidence="5">
    <location>
        <begin position="12"/>
        <end position="84"/>
    </location>
</feature>
<evidence type="ECO:0000313" key="7">
    <source>
        <dbReference type="Proteomes" id="UP000294513"/>
    </source>
</evidence>
<comment type="pathway">
    <text evidence="1">Carbohydrate metabolism; tricarboxylic acid cycle.</text>
</comment>
<comment type="caution">
    <text evidence="6">The sequence shown here is derived from an EMBL/GenBank/DDBJ whole genome shotgun (WGS) entry which is preliminary data.</text>
</comment>
<reference evidence="6 7" key="1">
    <citation type="submission" date="2019-03" db="EMBL/GenBank/DDBJ databases">
        <title>Draft genome sequences of novel Actinobacteria.</title>
        <authorList>
            <person name="Sahin N."/>
            <person name="Ay H."/>
            <person name="Saygin H."/>
        </authorList>
    </citation>
    <scope>NUCLEOTIDE SEQUENCE [LARGE SCALE GENOMIC DNA]</scope>
    <source>
        <strain evidence="6 7">H3C3</strain>
    </source>
</reference>
<dbReference type="InterPro" id="IPR016143">
    <property type="entry name" value="Citrate_synth-like_sm_a-sub"/>
</dbReference>